<evidence type="ECO:0000313" key="6">
    <source>
        <dbReference type="EMBL" id="KAF6821877.1"/>
    </source>
</evidence>
<evidence type="ECO:0000313" key="7">
    <source>
        <dbReference type="Proteomes" id="UP000639643"/>
    </source>
</evidence>
<dbReference type="InterPro" id="IPR000953">
    <property type="entry name" value="Chromo/chromo_shadow_dom"/>
</dbReference>
<dbReference type="PROSITE" id="PS50013">
    <property type="entry name" value="CHROMO_2"/>
    <property type="match status" value="1"/>
</dbReference>
<dbReference type="GO" id="GO:0003677">
    <property type="term" value="F:DNA binding"/>
    <property type="evidence" value="ECO:0007669"/>
    <property type="project" value="InterPro"/>
</dbReference>
<feature type="compositionally biased region" description="Basic residues" evidence="4">
    <location>
        <begin position="256"/>
        <end position="277"/>
    </location>
</feature>
<evidence type="ECO:0000256" key="4">
    <source>
        <dbReference type="SAM" id="MobiDB-lite"/>
    </source>
</evidence>
<dbReference type="CDD" id="cd00024">
    <property type="entry name" value="CD_CSD"/>
    <property type="match status" value="1"/>
</dbReference>
<evidence type="ECO:0000256" key="3">
    <source>
        <dbReference type="ARBA" id="ARBA00023242"/>
    </source>
</evidence>
<feature type="compositionally biased region" description="Polar residues" evidence="4">
    <location>
        <begin position="80"/>
        <end position="89"/>
    </location>
</feature>
<feature type="region of interest" description="Disordered" evidence="4">
    <location>
        <begin position="43"/>
        <end position="289"/>
    </location>
</feature>
<dbReference type="InterPro" id="IPR051219">
    <property type="entry name" value="Heterochromatin_chromo-domain"/>
</dbReference>
<dbReference type="Gene3D" id="2.40.50.40">
    <property type="match status" value="1"/>
</dbReference>
<dbReference type="SUPFAM" id="SSF54160">
    <property type="entry name" value="Chromo domain-like"/>
    <property type="match status" value="1"/>
</dbReference>
<dbReference type="EMBL" id="WIGM01000566">
    <property type="protein sequence ID" value="KAF6821877.1"/>
    <property type="molecule type" value="Genomic_DNA"/>
</dbReference>
<feature type="compositionally biased region" description="Low complexity" evidence="4">
    <location>
        <begin position="138"/>
        <end position="151"/>
    </location>
</feature>
<proteinExistence type="predicted"/>
<dbReference type="GO" id="GO:0006355">
    <property type="term" value="P:regulation of DNA-templated transcription"/>
    <property type="evidence" value="ECO:0007669"/>
    <property type="project" value="InterPro"/>
</dbReference>
<comment type="subcellular location">
    <subcellularLocation>
        <location evidence="1">Nucleus</location>
    </subcellularLocation>
</comment>
<dbReference type="PROSITE" id="PS00598">
    <property type="entry name" value="CHROMO_1"/>
    <property type="match status" value="1"/>
</dbReference>
<accession>A0A8H6JYM2</accession>
<feature type="compositionally biased region" description="Basic residues" evidence="4">
    <location>
        <begin position="192"/>
        <end position="202"/>
    </location>
</feature>
<keyword evidence="7" id="KW-1185">Reference proteome</keyword>
<dbReference type="Proteomes" id="UP000639643">
    <property type="component" value="Unassembled WGS sequence"/>
</dbReference>
<keyword evidence="3" id="KW-0539">Nucleus</keyword>
<dbReference type="AlphaFoldDB" id="A0A8H6JYM2"/>
<evidence type="ECO:0000256" key="1">
    <source>
        <dbReference type="ARBA" id="ARBA00004123"/>
    </source>
</evidence>
<dbReference type="InterPro" id="IPR017956">
    <property type="entry name" value="AT_hook_DNA-bd_motif"/>
</dbReference>
<dbReference type="PROSITE" id="PS00354">
    <property type="entry name" value="HMGI_Y"/>
    <property type="match status" value="1"/>
</dbReference>
<dbReference type="PANTHER" id="PTHR22812">
    <property type="entry name" value="CHROMOBOX PROTEIN"/>
    <property type="match status" value="1"/>
</dbReference>
<name>A0A8H6JYM2_9PEZI</name>
<reference evidence="6" key="1">
    <citation type="journal article" date="2020" name="Phytopathology">
        <title>Genome Sequence Resources of Colletotrichum truncatum, C. plurivorum, C. musicola, and C. sojae: Four Species Pathogenic to Soybean (Glycine max).</title>
        <authorList>
            <person name="Rogerio F."/>
            <person name="Boufleur T.R."/>
            <person name="Ciampi-Guillardi M."/>
            <person name="Sukno S.A."/>
            <person name="Thon M.R."/>
            <person name="Massola Junior N.S."/>
            <person name="Baroncelli R."/>
        </authorList>
    </citation>
    <scope>NUCLEOTIDE SEQUENCE</scope>
    <source>
        <strain evidence="6">LFN0074</strain>
    </source>
</reference>
<gene>
    <name evidence="6" type="ORF">CMUS01_11302</name>
</gene>
<organism evidence="6 7">
    <name type="scientific">Colletotrichum musicola</name>
    <dbReference type="NCBI Taxonomy" id="2175873"/>
    <lineage>
        <taxon>Eukaryota</taxon>
        <taxon>Fungi</taxon>
        <taxon>Dikarya</taxon>
        <taxon>Ascomycota</taxon>
        <taxon>Pezizomycotina</taxon>
        <taxon>Sordariomycetes</taxon>
        <taxon>Hypocreomycetidae</taxon>
        <taxon>Glomerellales</taxon>
        <taxon>Glomerellaceae</taxon>
        <taxon>Colletotrichum</taxon>
        <taxon>Colletotrichum orchidearum species complex</taxon>
    </lineage>
</organism>
<feature type="domain" description="Chromo" evidence="5">
    <location>
        <begin position="291"/>
        <end position="349"/>
    </location>
</feature>
<evidence type="ECO:0000259" key="5">
    <source>
        <dbReference type="PROSITE" id="PS50013"/>
    </source>
</evidence>
<dbReference type="InterPro" id="IPR023780">
    <property type="entry name" value="Chromo_domain"/>
</dbReference>
<dbReference type="Pfam" id="PF00385">
    <property type="entry name" value="Chromo"/>
    <property type="match status" value="1"/>
</dbReference>
<feature type="compositionally biased region" description="Acidic residues" evidence="4">
    <location>
        <begin position="164"/>
        <end position="176"/>
    </location>
</feature>
<dbReference type="PRINTS" id="PR00929">
    <property type="entry name" value="ATHOOK"/>
</dbReference>
<dbReference type="GO" id="GO:0005634">
    <property type="term" value="C:nucleus"/>
    <property type="evidence" value="ECO:0007669"/>
    <property type="project" value="UniProtKB-SubCell"/>
</dbReference>
<dbReference type="InterPro" id="IPR016197">
    <property type="entry name" value="Chromo-like_dom_sf"/>
</dbReference>
<sequence length="349" mass="37887">MPAPTVFKGREVETTEKALASAMNTSIFKTDEEVDEDIPLVKSDIAASGGAMPSNDPGVKRKRGRPSKKAAQAAKKLMRSASTDASTGSIKAVQNPGQPAEAEGELSSRYGTPLGSTPESPIPFPKTPRKTPAVGKFSTSASTRTRSSTRAGEVSNDAEGPRDSEDDTDTDDDTVDESNKNQEKSPPLIQAPKKRGRGRPRKSQTPLSSGKAAKAVAGKSKDGRRRTSARQSVLLANRQQREDKLRATHASAKTTTRARKAPAAHGRGVARVKKVSKKSKDNNPSFSQKEYHVERIVDSMIDADTKEHLYQVKWTGYPSKDNTWEPKSNLENCKNLVKDYDAKQSKSKK</sequence>
<evidence type="ECO:0000256" key="2">
    <source>
        <dbReference type="ARBA" id="ARBA00011353"/>
    </source>
</evidence>
<dbReference type="SMART" id="SM00298">
    <property type="entry name" value="CHROMO"/>
    <property type="match status" value="1"/>
</dbReference>
<comment type="caution">
    <text evidence="6">The sequence shown here is derived from an EMBL/GenBank/DDBJ whole genome shotgun (WGS) entry which is preliminary data.</text>
</comment>
<dbReference type="GO" id="GO:0006338">
    <property type="term" value="P:chromatin remodeling"/>
    <property type="evidence" value="ECO:0007669"/>
    <property type="project" value="UniProtKB-ARBA"/>
</dbReference>
<dbReference type="OrthoDB" id="433924at2759"/>
<dbReference type="InterPro" id="IPR000637">
    <property type="entry name" value="HMGI/Y_DNA-bd_CS"/>
</dbReference>
<dbReference type="InterPro" id="IPR023779">
    <property type="entry name" value="Chromodomain_CS"/>
</dbReference>
<feature type="compositionally biased region" description="Low complexity" evidence="4">
    <location>
        <begin position="208"/>
        <end position="218"/>
    </location>
</feature>
<protein>
    <submittedName>
        <fullName evidence="6">Chromo domain-containing protein</fullName>
    </submittedName>
</protein>
<comment type="subunit">
    <text evidence="2">Component of the NuA4 histone acetyltransferase complex.</text>
</comment>
<dbReference type="SMART" id="SM00384">
    <property type="entry name" value="AT_hook"/>
    <property type="match status" value="2"/>
</dbReference>